<dbReference type="InterPro" id="IPR003594">
    <property type="entry name" value="HATPase_dom"/>
</dbReference>
<dbReference type="InterPro" id="IPR001610">
    <property type="entry name" value="PAC"/>
</dbReference>
<dbReference type="InterPro" id="IPR013767">
    <property type="entry name" value="PAS_fold"/>
</dbReference>
<dbReference type="PROSITE" id="PS50112">
    <property type="entry name" value="PAS"/>
    <property type="match status" value="3"/>
</dbReference>
<dbReference type="Pfam" id="PF02518">
    <property type="entry name" value="HATPase_c"/>
    <property type="match status" value="1"/>
</dbReference>
<dbReference type="Gene3D" id="3.30.565.10">
    <property type="entry name" value="Histidine kinase-like ATPase, C-terminal domain"/>
    <property type="match status" value="1"/>
</dbReference>
<dbReference type="GO" id="GO:0000155">
    <property type="term" value="F:phosphorelay sensor kinase activity"/>
    <property type="evidence" value="ECO:0007669"/>
    <property type="project" value="InterPro"/>
</dbReference>
<dbReference type="Proteomes" id="UP000006512">
    <property type="component" value="Unassembled WGS sequence"/>
</dbReference>
<dbReference type="PROSITE" id="PS50109">
    <property type="entry name" value="HIS_KIN"/>
    <property type="match status" value="1"/>
</dbReference>
<dbReference type="Gene3D" id="3.40.50.2300">
    <property type="match status" value="1"/>
</dbReference>
<dbReference type="SUPFAM" id="SSF55785">
    <property type="entry name" value="PYP-like sensor domain (PAS domain)"/>
    <property type="match status" value="3"/>
</dbReference>
<evidence type="ECO:0000256" key="6">
    <source>
        <dbReference type="ARBA" id="ARBA00023012"/>
    </source>
</evidence>
<dbReference type="SMART" id="SM00448">
    <property type="entry name" value="REC"/>
    <property type="match status" value="1"/>
</dbReference>
<evidence type="ECO:0000259" key="9">
    <source>
        <dbReference type="PROSITE" id="PS50109"/>
    </source>
</evidence>
<dbReference type="InterPro" id="IPR035965">
    <property type="entry name" value="PAS-like_dom_sf"/>
</dbReference>
<sequence>MEAAIDWLRLSRRLGVAVCAIGLIALVGWPTDIVLLRSVLPGLMAMQPTTAMCLVLIGSVLALPGLPRALSLSACAVAALWSLAFLVEHLTGATSALDTLLFGDKILHQAPLPAHPGRMTEGTSLGLFLLSSLLLIHRVIGARLPAALHLLIATVPLAIGAISLLAYLLAVRSARGVVGYTDIDLHTSVGLCLLSCAVMALRPDATPLRVLAQAGSTGQLMRRILLTVVALPPVLGWTALQATNLNLLTPDFRLVLTTAGTMLGLIILGVVSARRMSESENRLESERLRAQASEAQFHSVIANAHQAIVTTDEHGRVASWNGQAEAVFGWSETEVVGRRMSDMIIPERFRDAHTKGMARFMETGEARVIGQRIELPALNRSGTEFTIELALSAARNSAGWQFTAMMHDVTERLAQTQLFEAAFHHAPIGVALVGLDGGFLKVNLAFCRLVDLEREDLLAADFQKITHPDDLDRDLELLAELTRGDIPSYQMDKRYLRPNGEVVWVNLSVSMVREETGAPKHYIAQVQNLTERMEAEARYQLMAENTTDLIVTCDLNLRRSFVSAAVRRLQGISPAEALACRPEDYMHEEDVASVVATFRRTAEGETGLRVRWRCWNQEAHIWTWVESSPSLIRNGDDTAPMFVDVVRDISSQVTQEQKLEAATDAAEAAAAAKADFMANMSHEIRTPLTVMIGFSSLLTERQDMPDDALRYAQRIATASNSLLSLVNDILDFSKLEAGQLELKPKPTEIVEMSRELFLMMQAQAAAKGLNLRFEDDNSVPDTVFLDPQAYRQVLLNLVGNAIKFTDTGSVTLMLGYDNKHLTVRVIDTGPGMNEAGQAKLFQRFSQVDGSSTRKHGGTGLGLAICRGLVEAMGGTIGVTSAPGEGSHFHFTLPAPALADGAAFEFDTDLPDLAGLRVLVVDDNSVNRELARAILERADAAVIEAEDGSAGVLMAGVYPLDVILMDIRMPGMDGTMAAKRIRSEPGPNRDVPILAFTANGHDLYNPADFDGLVAKPITPAALVNAIARAAGSESADMDQSLRA</sequence>
<keyword evidence="4" id="KW-0808">Transferase</keyword>
<dbReference type="Gene3D" id="1.10.287.130">
    <property type="match status" value="1"/>
</dbReference>
<evidence type="ECO:0000259" key="12">
    <source>
        <dbReference type="PROSITE" id="PS50113"/>
    </source>
</evidence>
<evidence type="ECO:0000259" key="11">
    <source>
        <dbReference type="PROSITE" id="PS50112"/>
    </source>
</evidence>
<dbReference type="SMART" id="SM00086">
    <property type="entry name" value="PAC"/>
    <property type="match status" value="3"/>
</dbReference>
<dbReference type="SUPFAM" id="SSF52172">
    <property type="entry name" value="CheY-like"/>
    <property type="match status" value="1"/>
</dbReference>
<feature type="transmembrane region" description="Helical" evidence="8">
    <location>
        <begin position="12"/>
        <end position="31"/>
    </location>
</feature>
<dbReference type="SMART" id="SM00388">
    <property type="entry name" value="HisKA"/>
    <property type="match status" value="1"/>
</dbReference>
<dbReference type="InterPro" id="IPR003661">
    <property type="entry name" value="HisK_dim/P_dom"/>
</dbReference>
<keyword evidence="8" id="KW-0812">Transmembrane</keyword>
<dbReference type="InterPro" id="IPR004358">
    <property type="entry name" value="Sig_transdc_His_kin-like_C"/>
</dbReference>
<evidence type="ECO:0000259" key="10">
    <source>
        <dbReference type="PROSITE" id="PS50110"/>
    </source>
</evidence>
<feature type="transmembrane region" description="Helical" evidence="8">
    <location>
        <begin position="252"/>
        <end position="273"/>
    </location>
</feature>
<dbReference type="CDD" id="cd16922">
    <property type="entry name" value="HATPase_EvgS-ArcB-TorS-like"/>
    <property type="match status" value="1"/>
</dbReference>
<dbReference type="InterPro" id="IPR005467">
    <property type="entry name" value="His_kinase_dom"/>
</dbReference>
<dbReference type="Pfam" id="PF08447">
    <property type="entry name" value="PAS_3"/>
    <property type="match status" value="1"/>
</dbReference>
<dbReference type="CDD" id="cd00130">
    <property type="entry name" value="PAS"/>
    <property type="match status" value="3"/>
</dbReference>
<dbReference type="Pfam" id="PF00512">
    <property type="entry name" value="HisKA"/>
    <property type="match status" value="1"/>
</dbReference>
<feature type="domain" description="PAS" evidence="11">
    <location>
        <begin position="535"/>
        <end position="605"/>
    </location>
</feature>
<dbReference type="PRINTS" id="PR00344">
    <property type="entry name" value="BCTRLSENSOR"/>
</dbReference>
<dbReference type="InterPro" id="IPR000700">
    <property type="entry name" value="PAS-assoc_C"/>
</dbReference>
<feature type="transmembrane region" description="Helical" evidence="8">
    <location>
        <begin position="43"/>
        <end position="63"/>
    </location>
</feature>
<feature type="domain" description="Histidine kinase" evidence="9">
    <location>
        <begin position="679"/>
        <end position="896"/>
    </location>
</feature>
<dbReference type="NCBIfam" id="TIGR00229">
    <property type="entry name" value="sensory_box"/>
    <property type="match status" value="3"/>
</dbReference>
<keyword evidence="14" id="KW-1185">Reference proteome</keyword>
<feature type="transmembrane region" description="Helical" evidence="8">
    <location>
        <begin position="223"/>
        <end position="240"/>
    </location>
</feature>
<evidence type="ECO:0000256" key="8">
    <source>
        <dbReference type="SAM" id="Phobius"/>
    </source>
</evidence>
<evidence type="ECO:0000256" key="7">
    <source>
        <dbReference type="PROSITE-ProRule" id="PRU00169"/>
    </source>
</evidence>
<gene>
    <name evidence="13" type="ORF">ABI_47590</name>
</gene>
<name>F4QUB1_9CAUL</name>
<dbReference type="InterPro" id="IPR036890">
    <property type="entry name" value="HATPase_C_sf"/>
</dbReference>
<dbReference type="Gene3D" id="3.30.450.20">
    <property type="entry name" value="PAS domain"/>
    <property type="match status" value="3"/>
</dbReference>
<keyword evidence="3 7" id="KW-0597">Phosphoprotein</keyword>
<dbReference type="Pfam" id="PF00072">
    <property type="entry name" value="Response_reg"/>
    <property type="match status" value="1"/>
</dbReference>
<dbReference type="Pfam" id="PF00989">
    <property type="entry name" value="PAS"/>
    <property type="match status" value="2"/>
</dbReference>
<reference evidence="14" key="1">
    <citation type="submission" date="2011-03" db="EMBL/GenBank/DDBJ databases">
        <title>Draft genome sequence of Brevundimonas diminuta.</title>
        <authorList>
            <person name="Brown P.J.B."/>
            <person name="Buechlein A."/>
            <person name="Hemmerich C."/>
            <person name="Brun Y.V."/>
        </authorList>
    </citation>
    <scope>NUCLEOTIDE SEQUENCE [LARGE SCALE GENOMIC DNA]</scope>
    <source>
        <strain evidence="14">C19</strain>
    </source>
</reference>
<dbReference type="FunFam" id="3.30.565.10:FF:000010">
    <property type="entry name" value="Sensor histidine kinase RcsC"/>
    <property type="match status" value="1"/>
</dbReference>
<dbReference type="PROSITE" id="PS50113">
    <property type="entry name" value="PAC"/>
    <property type="match status" value="1"/>
</dbReference>
<dbReference type="CDD" id="cd17546">
    <property type="entry name" value="REC_hyHK_CKI1_RcsC-like"/>
    <property type="match status" value="1"/>
</dbReference>
<feature type="domain" description="PAC" evidence="12">
    <location>
        <begin position="489"/>
        <end position="541"/>
    </location>
</feature>
<dbReference type="SMART" id="SM00387">
    <property type="entry name" value="HATPase_c"/>
    <property type="match status" value="1"/>
</dbReference>
<organism evidence="13 14">
    <name type="scientific">Asticcacaulis biprosthecium C19</name>
    <dbReference type="NCBI Taxonomy" id="715226"/>
    <lineage>
        <taxon>Bacteria</taxon>
        <taxon>Pseudomonadati</taxon>
        <taxon>Pseudomonadota</taxon>
        <taxon>Alphaproteobacteria</taxon>
        <taxon>Caulobacterales</taxon>
        <taxon>Caulobacteraceae</taxon>
        <taxon>Asticcacaulis</taxon>
    </lineage>
</organism>
<keyword evidence="6" id="KW-0902">Two-component regulatory system</keyword>
<dbReference type="AlphaFoldDB" id="F4QUB1"/>
<evidence type="ECO:0000313" key="13">
    <source>
        <dbReference type="EMBL" id="EGF89411.1"/>
    </source>
</evidence>
<keyword evidence="5" id="KW-0418">Kinase</keyword>
<evidence type="ECO:0000256" key="5">
    <source>
        <dbReference type="ARBA" id="ARBA00022777"/>
    </source>
</evidence>
<comment type="catalytic activity">
    <reaction evidence="1">
        <text>ATP + protein L-histidine = ADP + protein N-phospho-L-histidine.</text>
        <dbReference type="EC" id="2.7.13.3"/>
    </reaction>
</comment>
<dbReference type="PANTHER" id="PTHR43047">
    <property type="entry name" value="TWO-COMPONENT HISTIDINE PROTEIN KINASE"/>
    <property type="match status" value="1"/>
</dbReference>
<dbReference type="STRING" id="715226.ABI_47590"/>
<dbReference type="InterPro" id="IPR036097">
    <property type="entry name" value="HisK_dim/P_sf"/>
</dbReference>
<dbReference type="EMBL" id="GL883081">
    <property type="protein sequence ID" value="EGF89411.1"/>
    <property type="molecule type" value="Genomic_DNA"/>
</dbReference>
<dbReference type="SUPFAM" id="SSF47384">
    <property type="entry name" value="Homodimeric domain of signal transducing histidine kinase"/>
    <property type="match status" value="1"/>
</dbReference>
<dbReference type="InterPro" id="IPR001789">
    <property type="entry name" value="Sig_transdc_resp-reg_receiver"/>
</dbReference>
<evidence type="ECO:0000256" key="4">
    <source>
        <dbReference type="ARBA" id="ARBA00022679"/>
    </source>
</evidence>
<dbReference type="GO" id="GO:0006355">
    <property type="term" value="P:regulation of DNA-templated transcription"/>
    <property type="evidence" value="ECO:0007669"/>
    <property type="project" value="InterPro"/>
</dbReference>
<feature type="domain" description="PAS" evidence="11">
    <location>
        <begin position="415"/>
        <end position="485"/>
    </location>
</feature>
<feature type="domain" description="Response regulatory" evidence="10">
    <location>
        <begin position="916"/>
        <end position="1029"/>
    </location>
</feature>
<dbReference type="SUPFAM" id="SSF55874">
    <property type="entry name" value="ATPase domain of HSP90 chaperone/DNA topoisomerase II/histidine kinase"/>
    <property type="match status" value="1"/>
</dbReference>
<accession>F4QUB1</accession>
<proteinExistence type="predicted"/>
<keyword evidence="8" id="KW-1133">Transmembrane helix</keyword>
<dbReference type="HOGENOM" id="CLU_000445_114_44_5"/>
<dbReference type="SMART" id="SM00091">
    <property type="entry name" value="PAS"/>
    <property type="match status" value="3"/>
</dbReference>
<dbReference type="PROSITE" id="PS50110">
    <property type="entry name" value="RESPONSE_REGULATORY"/>
    <property type="match status" value="1"/>
</dbReference>
<evidence type="ECO:0000256" key="1">
    <source>
        <dbReference type="ARBA" id="ARBA00000085"/>
    </source>
</evidence>
<feature type="transmembrane region" description="Helical" evidence="8">
    <location>
        <begin position="147"/>
        <end position="171"/>
    </location>
</feature>
<dbReference type="InterPro" id="IPR013655">
    <property type="entry name" value="PAS_fold_3"/>
</dbReference>
<dbReference type="InterPro" id="IPR011006">
    <property type="entry name" value="CheY-like_superfamily"/>
</dbReference>
<protein>
    <recommendedName>
        <fullName evidence="2">histidine kinase</fullName>
        <ecNumber evidence="2">2.7.13.3</ecNumber>
    </recommendedName>
</protein>
<keyword evidence="8" id="KW-0472">Membrane</keyword>
<dbReference type="InterPro" id="IPR000014">
    <property type="entry name" value="PAS"/>
</dbReference>
<dbReference type="eggNOG" id="COG5002">
    <property type="taxonomic scope" value="Bacteria"/>
</dbReference>
<evidence type="ECO:0000256" key="3">
    <source>
        <dbReference type="ARBA" id="ARBA00022553"/>
    </source>
</evidence>
<evidence type="ECO:0000313" key="14">
    <source>
        <dbReference type="Proteomes" id="UP000006512"/>
    </source>
</evidence>
<dbReference type="EC" id="2.7.13.3" evidence="2"/>
<feature type="transmembrane region" description="Helical" evidence="8">
    <location>
        <begin position="122"/>
        <end position="140"/>
    </location>
</feature>
<evidence type="ECO:0000256" key="2">
    <source>
        <dbReference type="ARBA" id="ARBA00012438"/>
    </source>
</evidence>
<feature type="domain" description="PAS" evidence="11">
    <location>
        <begin position="293"/>
        <end position="364"/>
    </location>
</feature>
<dbReference type="CDD" id="cd00082">
    <property type="entry name" value="HisKA"/>
    <property type="match status" value="1"/>
</dbReference>
<feature type="modified residue" description="4-aspartylphosphate" evidence="7">
    <location>
        <position position="965"/>
    </location>
</feature>